<dbReference type="PANTHER" id="PTHR19849">
    <property type="entry name" value="PHOSPHOLIPASE A-2-ACTIVATING PROTEIN"/>
    <property type="match status" value="1"/>
</dbReference>
<evidence type="ECO:0000256" key="2">
    <source>
        <dbReference type="ARBA" id="ARBA00022574"/>
    </source>
</evidence>
<dbReference type="GO" id="GO:0043130">
    <property type="term" value="F:ubiquitin binding"/>
    <property type="evidence" value="ECO:0007669"/>
    <property type="project" value="TreeGrafter"/>
</dbReference>
<keyword evidence="2" id="KW-0853">WD repeat</keyword>
<evidence type="ECO:0000313" key="6">
    <source>
        <dbReference type="Proteomes" id="UP001196413"/>
    </source>
</evidence>
<keyword evidence="3" id="KW-0677">Repeat</keyword>
<feature type="non-terminal residue" evidence="5">
    <location>
        <position position="196"/>
    </location>
</feature>
<dbReference type="Pfam" id="PF09070">
    <property type="entry name" value="PFU"/>
    <property type="match status" value="2"/>
</dbReference>
<keyword evidence="1" id="KW-0963">Cytoplasm</keyword>
<gene>
    <name evidence="5" type="ORF">KIN20_011139</name>
</gene>
<dbReference type="InterPro" id="IPR015155">
    <property type="entry name" value="PFU"/>
</dbReference>
<dbReference type="Proteomes" id="UP001196413">
    <property type="component" value="Unassembled WGS sequence"/>
</dbReference>
<accession>A0AAD5MCE6</accession>
<dbReference type="GO" id="GO:0005634">
    <property type="term" value="C:nucleus"/>
    <property type="evidence" value="ECO:0007669"/>
    <property type="project" value="TreeGrafter"/>
</dbReference>
<protein>
    <recommendedName>
        <fullName evidence="4">PFU domain-containing protein</fullName>
    </recommendedName>
</protein>
<dbReference type="GO" id="GO:0043161">
    <property type="term" value="P:proteasome-mediated ubiquitin-dependent protein catabolic process"/>
    <property type="evidence" value="ECO:0007669"/>
    <property type="project" value="TreeGrafter"/>
</dbReference>
<evidence type="ECO:0000256" key="3">
    <source>
        <dbReference type="ARBA" id="ARBA00022737"/>
    </source>
</evidence>
<dbReference type="AlphaFoldDB" id="A0AAD5MCE6"/>
<sequence>SDGCIYIFTQKESQKASNIVLTTFQDAVTAKVIKVLERKEQQANEVVRINVSLDDGVPNMQLLYKKGTDPAEAAEKFIKDYNLPVSYMNEITEYIKAHVPEAAAAARRQHRVQPTQRVTVDGKEYDYAFDVTVDDGRKLRLPYNLDEDPEVAAQRFVEKHNLPISYLAKVTSLLRSQTGGSSYISERSEFFDPLTG</sequence>
<evidence type="ECO:0000313" key="5">
    <source>
        <dbReference type="EMBL" id="KAJ1354263.1"/>
    </source>
</evidence>
<dbReference type="EMBL" id="JAHQIW010002004">
    <property type="protein sequence ID" value="KAJ1354263.1"/>
    <property type="molecule type" value="Genomic_DNA"/>
</dbReference>
<dbReference type="PROSITE" id="PS51394">
    <property type="entry name" value="PFU"/>
    <property type="match status" value="1"/>
</dbReference>
<feature type="domain" description="PFU" evidence="4">
    <location>
        <begin position="84"/>
        <end position="188"/>
    </location>
</feature>
<evidence type="ECO:0000256" key="1">
    <source>
        <dbReference type="ARBA" id="ARBA00022490"/>
    </source>
</evidence>
<dbReference type="GO" id="GO:0005737">
    <property type="term" value="C:cytoplasm"/>
    <property type="evidence" value="ECO:0007669"/>
    <property type="project" value="TreeGrafter"/>
</dbReference>
<proteinExistence type="predicted"/>
<name>A0AAD5MCE6_PARTN</name>
<organism evidence="5 6">
    <name type="scientific">Parelaphostrongylus tenuis</name>
    <name type="common">Meningeal worm</name>
    <dbReference type="NCBI Taxonomy" id="148309"/>
    <lineage>
        <taxon>Eukaryota</taxon>
        <taxon>Metazoa</taxon>
        <taxon>Ecdysozoa</taxon>
        <taxon>Nematoda</taxon>
        <taxon>Chromadorea</taxon>
        <taxon>Rhabditida</taxon>
        <taxon>Rhabditina</taxon>
        <taxon>Rhabditomorpha</taxon>
        <taxon>Strongyloidea</taxon>
        <taxon>Metastrongylidae</taxon>
        <taxon>Parelaphostrongylus</taxon>
    </lineage>
</organism>
<reference evidence="5" key="1">
    <citation type="submission" date="2021-06" db="EMBL/GenBank/DDBJ databases">
        <title>Parelaphostrongylus tenuis whole genome reference sequence.</title>
        <authorList>
            <person name="Garwood T.J."/>
            <person name="Larsen P.A."/>
            <person name="Fountain-Jones N.M."/>
            <person name="Garbe J.R."/>
            <person name="Macchietto M.G."/>
            <person name="Kania S.A."/>
            <person name="Gerhold R.W."/>
            <person name="Richards J.E."/>
            <person name="Wolf T.M."/>
        </authorList>
    </citation>
    <scope>NUCLEOTIDE SEQUENCE</scope>
    <source>
        <strain evidence="5">MNPRO001-30</strain>
        <tissue evidence="5">Meninges</tissue>
    </source>
</reference>
<keyword evidence="6" id="KW-1185">Reference proteome</keyword>
<dbReference type="Gene3D" id="3.10.20.870">
    <property type="entry name" value="PFU (PLAA family ubiquitin binding), C-terminal domain"/>
    <property type="match status" value="2"/>
</dbReference>
<dbReference type="GO" id="GO:0010992">
    <property type="term" value="P:ubiquitin recycling"/>
    <property type="evidence" value="ECO:0007669"/>
    <property type="project" value="TreeGrafter"/>
</dbReference>
<comment type="caution">
    <text evidence="5">The sequence shown here is derived from an EMBL/GenBank/DDBJ whole genome shotgun (WGS) entry which is preliminary data.</text>
</comment>
<dbReference type="InterPro" id="IPR038122">
    <property type="entry name" value="PFU_sf"/>
</dbReference>
<dbReference type="PANTHER" id="PTHR19849:SF0">
    <property type="entry name" value="PHOSPHOLIPASE A-2-ACTIVATING PROTEIN"/>
    <property type="match status" value="1"/>
</dbReference>
<feature type="non-terminal residue" evidence="5">
    <location>
        <position position="1"/>
    </location>
</feature>
<evidence type="ECO:0000259" key="4">
    <source>
        <dbReference type="PROSITE" id="PS51394"/>
    </source>
</evidence>